<dbReference type="Proteomes" id="UP001187192">
    <property type="component" value="Unassembled WGS sequence"/>
</dbReference>
<accession>A0AA88CU13</accession>
<evidence type="ECO:0000313" key="2">
    <source>
        <dbReference type="Proteomes" id="UP001187192"/>
    </source>
</evidence>
<sequence length="28" mass="3320">MEFLTSDKLDLYREDAEKEKNNVDMDVA</sequence>
<protein>
    <submittedName>
        <fullName evidence="1">Uncharacterized protein</fullName>
    </submittedName>
</protein>
<organism evidence="1 2">
    <name type="scientific">Ficus carica</name>
    <name type="common">Common fig</name>
    <dbReference type="NCBI Taxonomy" id="3494"/>
    <lineage>
        <taxon>Eukaryota</taxon>
        <taxon>Viridiplantae</taxon>
        <taxon>Streptophyta</taxon>
        <taxon>Embryophyta</taxon>
        <taxon>Tracheophyta</taxon>
        <taxon>Spermatophyta</taxon>
        <taxon>Magnoliopsida</taxon>
        <taxon>eudicotyledons</taxon>
        <taxon>Gunneridae</taxon>
        <taxon>Pentapetalae</taxon>
        <taxon>rosids</taxon>
        <taxon>fabids</taxon>
        <taxon>Rosales</taxon>
        <taxon>Moraceae</taxon>
        <taxon>Ficeae</taxon>
        <taxon>Ficus</taxon>
    </lineage>
</organism>
<evidence type="ECO:0000313" key="1">
    <source>
        <dbReference type="EMBL" id="GMN29877.1"/>
    </source>
</evidence>
<gene>
    <name evidence="1" type="ORF">TIFTF001_041373</name>
</gene>
<dbReference type="AlphaFoldDB" id="A0AA88CU13"/>
<proteinExistence type="predicted"/>
<name>A0AA88CU13_FICCA</name>
<reference evidence="1" key="1">
    <citation type="submission" date="2023-07" db="EMBL/GenBank/DDBJ databases">
        <title>draft genome sequence of fig (Ficus carica).</title>
        <authorList>
            <person name="Takahashi T."/>
            <person name="Nishimura K."/>
        </authorList>
    </citation>
    <scope>NUCLEOTIDE SEQUENCE</scope>
</reference>
<dbReference type="EMBL" id="BTGU01001817">
    <property type="protein sequence ID" value="GMN29877.1"/>
    <property type="molecule type" value="Genomic_DNA"/>
</dbReference>
<comment type="caution">
    <text evidence="1">The sequence shown here is derived from an EMBL/GenBank/DDBJ whole genome shotgun (WGS) entry which is preliminary data.</text>
</comment>
<keyword evidence="2" id="KW-1185">Reference proteome</keyword>